<name>A0AA39ZU59_9PEZI</name>
<evidence type="ECO:0000313" key="3">
    <source>
        <dbReference type="Proteomes" id="UP001172101"/>
    </source>
</evidence>
<dbReference type="GeneID" id="85326346"/>
<evidence type="ECO:0000256" key="1">
    <source>
        <dbReference type="SAM" id="MobiDB-lite"/>
    </source>
</evidence>
<comment type="caution">
    <text evidence="2">The sequence shown here is derived from an EMBL/GenBank/DDBJ whole genome shotgun (WGS) entry which is preliminary data.</text>
</comment>
<dbReference type="AlphaFoldDB" id="A0AA39ZU59"/>
<keyword evidence="3" id="KW-1185">Reference proteome</keyword>
<dbReference type="EMBL" id="JAUIRO010000008">
    <property type="protein sequence ID" value="KAK0703584.1"/>
    <property type="molecule type" value="Genomic_DNA"/>
</dbReference>
<reference evidence="2" key="1">
    <citation type="submission" date="2023-06" db="EMBL/GenBank/DDBJ databases">
        <title>Genome-scale phylogeny and comparative genomics of the fungal order Sordariales.</title>
        <authorList>
            <consortium name="Lawrence Berkeley National Laboratory"/>
            <person name="Hensen N."/>
            <person name="Bonometti L."/>
            <person name="Westerberg I."/>
            <person name="Brannstrom I.O."/>
            <person name="Guillou S."/>
            <person name="Cros-Aarteil S."/>
            <person name="Calhoun S."/>
            <person name="Haridas S."/>
            <person name="Kuo A."/>
            <person name="Mondo S."/>
            <person name="Pangilinan J."/>
            <person name="Riley R."/>
            <person name="LaButti K."/>
            <person name="Andreopoulos B."/>
            <person name="Lipzen A."/>
            <person name="Chen C."/>
            <person name="Yanf M."/>
            <person name="Daum C."/>
            <person name="Ng V."/>
            <person name="Clum A."/>
            <person name="Steindorff A."/>
            <person name="Ohm R."/>
            <person name="Martin F."/>
            <person name="Silar P."/>
            <person name="Natvig D."/>
            <person name="Lalanne C."/>
            <person name="Gautier V."/>
            <person name="Ament-velasquez S.L."/>
            <person name="Kruys A."/>
            <person name="Hutchinson M.I."/>
            <person name="Powell A.J."/>
            <person name="Barry K."/>
            <person name="Miller A.N."/>
            <person name="Grigoriev I.V."/>
            <person name="Debuchy R."/>
            <person name="Gladieux P."/>
            <person name="Thoren M.H."/>
            <person name="Johannesson H."/>
        </authorList>
    </citation>
    <scope>NUCLEOTIDE SEQUENCE</scope>
    <source>
        <strain evidence="2">SMH2392-1A</strain>
    </source>
</reference>
<organism evidence="2 3">
    <name type="scientific">Lasiosphaeria miniovina</name>
    <dbReference type="NCBI Taxonomy" id="1954250"/>
    <lineage>
        <taxon>Eukaryota</taxon>
        <taxon>Fungi</taxon>
        <taxon>Dikarya</taxon>
        <taxon>Ascomycota</taxon>
        <taxon>Pezizomycotina</taxon>
        <taxon>Sordariomycetes</taxon>
        <taxon>Sordariomycetidae</taxon>
        <taxon>Sordariales</taxon>
        <taxon>Lasiosphaeriaceae</taxon>
        <taxon>Lasiosphaeria</taxon>
    </lineage>
</organism>
<accession>A0AA39ZU59</accession>
<gene>
    <name evidence="2" type="ORF">B0T26DRAFT_731969</name>
</gene>
<sequence length="249" mass="27961">MVLSRPPTSRFLSLFGKQPFGIPMLPRWTRSSVHVLERGFAFHGIETLGSPRKLPTDRDSLLGREAETRPEGLSHAPASGSQLTHQHQQAQTRQLSGAASESDLGKSPAAINTNISSGSCRRVWSRILARTFEFVWCPRRSLPHHKIQIRPDYKMWPWSRLLCANVSKGGPDRRLPTQRTCSLQQRRIRPGMSCCGMVPRCSALAAGPADANHRTYVFNRITNTLNQARLNLRKLTLIDFTTQAHSPHI</sequence>
<feature type="region of interest" description="Disordered" evidence="1">
    <location>
        <begin position="68"/>
        <end position="105"/>
    </location>
</feature>
<proteinExistence type="predicted"/>
<dbReference type="Proteomes" id="UP001172101">
    <property type="component" value="Unassembled WGS sequence"/>
</dbReference>
<evidence type="ECO:0000313" key="2">
    <source>
        <dbReference type="EMBL" id="KAK0703584.1"/>
    </source>
</evidence>
<feature type="compositionally biased region" description="Polar residues" evidence="1">
    <location>
        <begin position="79"/>
        <end position="99"/>
    </location>
</feature>
<protein>
    <submittedName>
        <fullName evidence="2">Uncharacterized protein</fullName>
    </submittedName>
</protein>
<dbReference type="RefSeq" id="XP_060290443.1">
    <property type="nucleotide sequence ID" value="XM_060443076.1"/>
</dbReference>